<feature type="transmembrane region" description="Helical" evidence="1">
    <location>
        <begin position="51"/>
        <end position="70"/>
    </location>
</feature>
<dbReference type="Proteomes" id="UP001243195">
    <property type="component" value="Unassembled WGS sequence"/>
</dbReference>
<evidence type="ECO:0000256" key="1">
    <source>
        <dbReference type="SAM" id="Phobius"/>
    </source>
</evidence>
<accession>A0AAW8JH56</accession>
<name>A0AAW8JH56_9GAMM</name>
<evidence type="ECO:0000313" key="2">
    <source>
        <dbReference type="EMBL" id="MDQ9070975.1"/>
    </source>
</evidence>
<proteinExistence type="predicted"/>
<dbReference type="AlphaFoldDB" id="A0AAW8JH56"/>
<keyword evidence="1" id="KW-1133">Transmembrane helix</keyword>
<dbReference type="Pfam" id="PF10947">
    <property type="entry name" value="DUF2628"/>
    <property type="match status" value="1"/>
</dbReference>
<organism evidence="2 3">
    <name type="scientific">Acinetobacter gerneri</name>
    <dbReference type="NCBI Taxonomy" id="202952"/>
    <lineage>
        <taxon>Bacteria</taxon>
        <taxon>Pseudomonadati</taxon>
        <taxon>Pseudomonadota</taxon>
        <taxon>Gammaproteobacteria</taxon>
        <taxon>Moraxellales</taxon>
        <taxon>Moraxellaceae</taxon>
        <taxon>Acinetobacter</taxon>
    </lineage>
</organism>
<dbReference type="InterPro" id="IPR024399">
    <property type="entry name" value="DUF2628"/>
</dbReference>
<dbReference type="RefSeq" id="WP_308955459.1">
    <property type="nucleotide sequence ID" value="NZ_JAVICY010000004.1"/>
</dbReference>
<feature type="transmembrane region" description="Helical" evidence="1">
    <location>
        <begin position="76"/>
        <end position="100"/>
    </location>
</feature>
<feature type="transmembrane region" description="Helical" evidence="1">
    <location>
        <begin position="30"/>
        <end position="46"/>
    </location>
</feature>
<gene>
    <name evidence="2" type="ORF">RFH51_05800</name>
</gene>
<feature type="transmembrane region" description="Helical" evidence="1">
    <location>
        <begin position="121"/>
        <end position="146"/>
    </location>
</feature>
<comment type="caution">
    <text evidence="2">The sequence shown here is derived from an EMBL/GenBank/DDBJ whole genome shotgun (WGS) entry which is preliminary data.</text>
</comment>
<sequence length="167" mass="19428">MNDLTQNELLKNFIGSEKKYIHYCENNSKIAFNWAAFLFGIYWLLYRKMYLYAFCMMIIATFLILVLLLSGINQHYFMSACLILNLIFNVILGFWGNTLYRNFALAKVKKYMNNPRYSPEFFALYGGVTWGVPIIVLLAYSLFLFMSVAPLLMPKPQPVAIHVIEFG</sequence>
<keyword evidence="1" id="KW-0812">Transmembrane</keyword>
<keyword evidence="1" id="KW-0472">Membrane</keyword>
<dbReference type="EMBL" id="JAVIDA010000005">
    <property type="protein sequence ID" value="MDQ9070975.1"/>
    <property type="molecule type" value="Genomic_DNA"/>
</dbReference>
<reference evidence="2" key="1">
    <citation type="submission" date="2023-08" db="EMBL/GenBank/DDBJ databases">
        <title>Emergence of clinically-relevant ST2 carbapenem-resistant Acinetobacter baumannii strains in hospital sewages in Zhejiang, East of China.</title>
        <authorList>
            <person name="Kaichao C."/>
            <person name="Zhang R."/>
        </authorList>
    </citation>
    <scope>NUCLEOTIDE SEQUENCE</scope>
    <source>
        <strain evidence="2">M-SY-60</strain>
    </source>
</reference>
<protein>
    <submittedName>
        <fullName evidence="2">DUF2628 domain-containing protein</fullName>
    </submittedName>
</protein>
<evidence type="ECO:0000313" key="3">
    <source>
        <dbReference type="Proteomes" id="UP001243195"/>
    </source>
</evidence>